<evidence type="ECO:0000313" key="2">
    <source>
        <dbReference type="EMBL" id="GGP03608.1"/>
    </source>
</evidence>
<reference evidence="3" key="1">
    <citation type="journal article" date="2019" name="Int. J. Syst. Evol. Microbiol.">
        <title>The Global Catalogue of Microorganisms (GCM) 10K type strain sequencing project: providing services to taxonomists for standard genome sequencing and annotation.</title>
        <authorList>
            <consortium name="The Broad Institute Genomics Platform"/>
            <consortium name="The Broad Institute Genome Sequencing Center for Infectious Disease"/>
            <person name="Wu L."/>
            <person name="Ma J."/>
        </authorList>
    </citation>
    <scope>NUCLEOTIDE SEQUENCE [LARGE SCALE GENOMIC DNA]</scope>
    <source>
        <strain evidence="3">CGMCC 1.7656</strain>
    </source>
</reference>
<feature type="transmembrane region" description="Helical" evidence="1">
    <location>
        <begin position="32"/>
        <end position="49"/>
    </location>
</feature>
<accession>A0ABQ2NJ96</accession>
<dbReference type="InterPro" id="IPR021428">
    <property type="entry name" value="DUF3078"/>
</dbReference>
<gene>
    <name evidence="2" type="ORF">GCM10010992_12680</name>
</gene>
<name>A0ABQ2NJ96_9FLAO</name>
<keyword evidence="1" id="KW-0472">Membrane</keyword>
<evidence type="ECO:0000313" key="3">
    <source>
        <dbReference type="Proteomes" id="UP000620064"/>
    </source>
</evidence>
<dbReference type="Proteomes" id="UP000620064">
    <property type="component" value="Unassembled WGS sequence"/>
</dbReference>
<keyword evidence="1" id="KW-0812">Transmembrane</keyword>
<keyword evidence="3" id="KW-1185">Reference proteome</keyword>
<keyword evidence="1" id="KW-1133">Transmembrane helix</keyword>
<dbReference type="EMBL" id="BMLV01000002">
    <property type="protein sequence ID" value="GGP03608.1"/>
    <property type="molecule type" value="Genomic_DNA"/>
</dbReference>
<proteinExistence type="predicted"/>
<protein>
    <recommendedName>
        <fullName evidence="4">DUF3078 domain-containing protein</fullName>
    </recommendedName>
</protein>
<sequence>MPYCVSLKQIHIVFLRHNNLYNQILKGQMKKFWVYFLIFWGGNVFFGQINDSKKIIDSLTANSWRKSLPDIDSITEASLVGIKIKVKDTIILKSTKVLPELGYEVPITPFQLIKYKEDKSWFFFGQNSLVFNQASFSNWNSGGNNNIGSIAKVNYNLSFKKGKHFLENNFQLGYGFVANKGQTTRKTEDYINIMSNYGYDIGRNYYLSAGLQFVSQFAPGYDFTATPDPNYNDRISKFLAPAFVNLGVGISYNPSENFQVIVRPINGKFTIVNDPLLQKKGMFGLEKDGESLRKELGTMVNFLYRIKIYKDINLVNKLNFFTNYLSHTERVDIAYSGTLNLRLNKLISTTITGDVLYDHDQIAKLQVKQTLGIGFIYNIGIEEKPKPKKLIKPFAN</sequence>
<organism evidence="2 3">
    <name type="scientific">Cloacibacterium rupense</name>
    <dbReference type="NCBI Taxonomy" id="517423"/>
    <lineage>
        <taxon>Bacteria</taxon>
        <taxon>Pseudomonadati</taxon>
        <taxon>Bacteroidota</taxon>
        <taxon>Flavobacteriia</taxon>
        <taxon>Flavobacteriales</taxon>
        <taxon>Weeksellaceae</taxon>
    </lineage>
</organism>
<comment type="caution">
    <text evidence="2">The sequence shown here is derived from an EMBL/GenBank/DDBJ whole genome shotgun (WGS) entry which is preliminary data.</text>
</comment>
<dbReference type="Pfam" id="PF11276">
    <property type="entry name" value="DUF3078"/>
    <property type="match status" value="1"/>
</dbReference>
<evidence type="ECO:0000256" key="1">
    <source>
        <dbReference type="SAM" id="Phobius"/>
    </source>
</evidence>
<evidence type="ECO:0008006" key="4">
    <source>
        <dbReference type="Google" id="ProtNLM"/>
    </source>
</evidence>